<reference evidence="1" key="1">
    <citation type="submission" date="2021-03" db="EMBL/GenBank/DDBJ databases">
        <title>Ottowia sp. 27C isolated from the cloaca of a Giant Asian pond turtle (Heosemys grandis).</title>
        <authorList>
            <person name="Spergser J."/>
            <person name="Busse H.-J."/>
        </authorList>
    </citation>
    <scope>NUCLEOTIDE SEQUENCE</scope>
    <source>
        <strain evidence="1">27C</strain>
    </source>
</reference>
<protein>
    <submittedName>
        <fullName evidence="1">Uncharacterized protein</fullName>
    </submittedName>
</protein>
<proteinExistence type="predicted"/>
<dbReference type="KEGG" id="otd:J1M35_14435"/>
<keyword evidence="2" id="KW-1185">Reference proteome</keyword>
<gene>
    <name evidence="1" type="ORF">J1M35_14435</name>
</gene>
<dbReference type="EMBL" id="CP071796">
    <property type="protein sequence ID" value="QTD44302.1"/>
    <property type="molecule type" value="Genomic_DNA"/>
</dbReference>
<name>A0A975CG75_9BURK</name>
<sequence>MARYLVQSLRTGRFLVPSMLDGCPEWICSLREAGGGVVGDVSSALDLASDWAEEGEPVCVIDLDRLGTSDDYE</sequence>
<dbReference type="AlphaFoldDB" id="A0A975CG75"/>
<accession>A0A975CG75</accession>
<dbReference type="RefSeq" id="WP_208007867.1">
    <property type="nucleotide sequence ID" value="NZ_CP071796.1"/>
</dbReference>
<evidence type="ECO:0000313" key="1">
    <source>
        <dbReference type="EMBL" id="QTD44302.1"/>
    </source>
</evidence>
<dbReference type="Proteomes" id="UP000663903">
    <property type="component" value="Chromosome"/>
</dbReference>
<organism evidence="1 2">
    <name type="scientific">Ottowia testudinis</name>
    <dbReference type="NCBI Taxonomy" id="2816950"/>
    <lineage>
        <taxon>Bacteria</taxon>
        <taxon>Pseudomonadati</taxon>
        <taxon>Pseudomonadota</taxon>
        <taxon>Betaproteobacteria</taxon>
        <taxon>Burkholderiales</taxon>
        <taxon>Comamonadaceae</taxon>
        <taxon>Ottowia</taxon>
    </lineage>
</organism>
<evidence type="ECO:0000313" key="2">
    <source>
        <dbReference type="Proteomes" id="UP000663903"/>
    </source>
</evidence>